<reference evidence="2 3" key="1">
    <citation type="submission" date="2019-02" db="EMBL/GenBank/DDBJ databases">
        <title>First genome of the species Streptococcus parasuis.</title>
        <authorList>
            <person name="Stevens M.J.A."/>
            <person name="Stephan R."/>
        </authorList>
    </citation>
    <scope>NUCLEOTIDE SEQUENCE [LARGE SCALE GENOMIC DNA]</scope>
    <source>
        <strain evidence="2 3">4253</strain>
    </source>
</reference>
<dbReference type="RefSeq" id="WP_130555327.1">
    <property type="nucleotide sequence ID" value="NZ_SHGT01000043.1"/>
</dbReference>
<gene>
    <name evidence="2" type="ORF">EXW74_07300</name>
</gene>
<evidence type="ECO:0000313" key="3">
    <source>
        <dbReference type="Proteomes" id="UP000291525"/>
    </source>
</evidence>
<keyword evidence="1" id="KW-0472">Membrane</keyword>
<feature type="transmembrane region" description="Helical" evidence="1">
    <location>
        <begin position="59"/>
        <end position="77"/>
    </location>
</feature>
<dbReference type="Proteomes" id="UP000291525">
    <property type="component" value="Unassembled WGS sequence"/>
</dbReference>
<sequence>MKILVISYMVIYLLVTLVSALFSYFKTRRMNRLRLVLTVLSMILLAITLYFYAQSYHDLQMLGFALGFTFISTLFLYNGTKEGSQFATVMLFSVGRFILHIQFIILLYLFR</sequence>
<feature type="transmembrane region" description="Helical" evidence="1">
    <location>
        <begin position="89"/>
        <end position="110"/>
    </location>
</feature>
<name>A0A4Q8L0H3_9STRE</name>
<organism evidence="2 3">
    <name type="scientific">Streptococcus parasuis</name>
    <dbReference type="NCBI Taxonomy" id="1501662"/>
    <lineage>
        <taxon>Bacteria</taxon>
        <taxon>Bacillati</taxon>
        <taxon>Bacillota</taxon>
        <taxon>Bacilli</taxon>
        <taxon>Lactobacillales</taxon>
        <taxon>Streptococcaceae</taxon>
        <taxon>Streptococcus</taxon>
    </lineage>
</organism>
<feature type="transmembrane region" description="Helical" evidence="1">
    <location>
        <begin position="32"/>
        <end position="53"/>
    </location>
</feature>
<keyword evidence="1" id="KW-1133">Transmembrane helix</keyword>
<dbReference type="EMBL" id="SHGT01000043">
    <property type="protein sequence ID" value="TAA10543.1"/>
    <property type="molecule type" value="Genomic_DNA"/>
</dbReference>
<evidence type="ECO:0000256" key="1">
    <source>
        <dbReference type="SAM" id="Phobius"/>
    </source>
</evidence>
<accession>A0A4Q8L0H3</accession>
<evidence type="ECO:0000313" key="2">
    <source>
        <dbReference type="EMBL" id="TAA10543.1"/>
    </source>
</evidence>
<keyword evidence="1" id="KW-0812">Transmembrane</keyword>
<feature type="transmembrane region" description="Helical" evidence="1">
    <location>
        <begin position="6"/>
        <end position="25"/>
    </location>
</feature>
<dbReference type="AlphaFoldDB" id="A0A4Q8L0H3"/>
<comment type="caution">
    <text evidence="2">The sequence shown here is derived from an EMBL/GenBank/DDBJ whole genome shotgun (WGS) entry which is preliminary data.</text>
</comment>
<protein>
    <submittedName>
        <fullName evidence="2">Uncharacterized protein</fullName>
    </submittedName>
</protein>
<proteinExistence type="predicted"/>
<dbReference type="OrthoDB" id="2236182at2"/>